<gene>
    <name evidence="1" type="ORF">AGRA3207_005424</name>
</gene>
<evidence type="ECO:0000313" key="1">
    <source>
        <dbReference type="EMBL" id="QXJ24159.1"/>
    </source>
</evidence>
<protein>
    <recommendedName>
        <fullName evidence="3">RRXRR domain-containing protein</fullName>
    </recommendedName>
</protein>
<organism evidence="1 2">
    <name type="scientific">Actinomadura graeca</name>
    <dbReference type="NCBI Taxonomy" id="2750812"/>
    <lineage>
        <taxon>Bacteria</taxon>
        <taxon>Bacillati</taxon>
        <taxon>Actinomycetota</taxon>
        <taxon>Actinomycetes</taxon>
        <taxon>Streptosporangiales</taxon>
        <taxon>Thermomonosporaceae</taxon>
        <taxon>Actinomadura</taxon>
    </lineage>
</organism>
<keyword evidence="2" id="KW-1185">Reference proteome</keyword>
<evidence type="ECO:0000313" key="2">
    <source>
        <dbReference type="Proteomes" id="UP001049518"/>
    </source>
</evidence>
<name>A0ABX8R1P1_9ACTN</name>
<evidence type="ECO:0008006" key="3">
    <source>
        <dbReference type="Google" id="ProtNLM"/>
    </source>
</evidence>
<proteinExistence type="predicted"/>
<dbReference type="Proteomes" id="UP001049518">
    <property type="component" value="Chromosome"/>
</dbReference>
<reference evidence="1" key="1">
    <citation type="submission" date="2020-07" db="EMBL/GenBank/DDBJ databases">
        <authorList>
            <person name="Tarantini F.S."/>
            <person name="Hong K.W."/>
            <person name="Chan K.G."/>
        </authorList>
    </citation>
    <scope>NUCLEOTIDE SEQUENCE</scope>
    <source>
        <strain evidence="1">32-07</strain>
    </source>
</reference>
<dbReference type="EMBL" id="CP059572">
    <property type="protein sequence ID" value="QXJ24159.1"/>
    <property type="molecule type" value="Genomic_DNA"/>
</dbReference>
<sequence>MFWRKQRAAIERFHPLHRALVLERGFTVSLYRDDWEPVIQSLAGHDQHVRRRKWAPPERAAGVVVPLLRVLAADMRPEGVLSVAADLRGTDVAEKNGPAHELPVQRPVLSVKQWYAVDPWLRVRAELRDGSVLELAVTERLRKRQIRKRNPRGKIKVKGKSKSVHLVRVTRRLPKGAAISRPGAPPPEWIKVQVRQGNRMVIRTNAKINGSRPDAQLTEGILLVSAEPFRWTPPGTAAPGARRTT</sequence>
<accession>A0ABX8R1P1</accession>
<dbReference type="RefSeq" id="WP_231329857.1">
    <property type="nucleotide sequence ID" value="NZ_CP059572.1"/>
</dbReference>